<proteinExistence type="predicted"/>
<dbReference type="EMBL" id="AP014963">
    <property type="protein sequence ID" value="BAT03295.1"/>
    <property type="molecule type" value="Genomic_DNA"/>
</dbReference>
<feature type="transmembrane region" description="Helical" evidence="1">
    <location>
        <begin position="56"/>
        <end position="75"/>
    </location>
</feature>
<keyword evidence="1" id="KW-0812">Transmembrane</keyword>
<dbReference type="Proteomes" id="UP000059680">
    <property type="component" value="Chromosome 7"/>
</dbReference>
<gene>
    <name evidence="2" type="ordered locus">Os07g0686850</name>
    <name evidence="2" type="ORF">OSNPB_070686850</name>
</gene>
<reference evidence="2 3" key="3">
    <citation type="journal article" date="2013" name="Rice">
        <title>Improvement of the Oryza sativa Nipponbare reference genome using next generation sequence and optical map data.</title>
        <authorList>
            <person name="Kawahara Y."/>
            <person name="de la Bastide M."/>
            <person name="Hamilton J.P."/>
            <person name="Kanamori H."/>
            <person name="McCombie W.R."/>
            <person name="Ouyang S."/>
            <person name="Schwartz D.C."/>
            <person name="Tanaka T."/>
            <person name="Wu J."/>
            <person name="Zhou S."/>
            <person name="Childs K.L."/>
            <person name="Davidson R.M."/>
            <person name="Lin H."/>
            <person name="Quesada-Ocampo L."/>
            <person name="Vaillancourt B."/>
            <person name="Sakai H."/>
            <person name="Lee S.S."/>
            <person name="Kim J."/>
            <person name="Numa H."/>
            <person name="Itoh T."/>
            <person name="Buell C.R."/>
            <person name="Matsumoto T."/>
        </authorList>
    </citation>
    <scope>NUCLEOTIDE SEQUENCE [LARGE SCALE GENOMIC DNA]</scope>
    <source>
        <strain evidence="3">cv. Nipponbare</strain>
    </source>
</reference>
<dbReference type="AlphaFoldDB" id="A0A0P0XAD8"/>
<sequence>MAHEKLFSESEKTRRKINGLPYLYWNVRHDGGWGAAGQPHHLTATASQAVASPIRLAAAAAALPVAAVASLGLVLGHDRHGGGRRVGGQAASRHHLLSSRRSPIPIRLAVAVASAGAAAAGLEE</sequence>
<keyword evidence="1" id="KW-1133">Transmembrane helix</keyword>
<keyword evidence="3" id="KW-1185">Reference proteome</keyword>
<protein>
    <submittedName>
        <fullName evidence="2">Os07g0686850 protein</fullName>
    </submittedName>
</protein>
<evidence type="ECO:0000313" key="3">
    <source>
        <dbReference type="Proteomes" id="UP000059680"/>
    </source>
</evidence>
<reference evidence="3" key="1">
    <citation type="journal article" date="2005" name="Nature">
        <title>The map-based sequence of the rice genome.</title>
        <authorList>
            <consortium name="International rice genome sequencing project (IRGSP)"/>
            <person name="Matsumoto T."/>
            <person name="Wu J."/>
            <person name="Kanamori H."/>
            <person name="Katayose Y."/>
            <person name="Fujisawa M."/>
            <person name="Namiki N."/>
            <person name="Mizuno H."/>
            <person name="Yamamoto K."/>
            <person name="Antonio B.A."/>
            <person name="Baba T."/>
            <person name="Sakata K."/>
            <person name="Nagamura Y."/>
            <person name="Aoki H."/>
            <person name="Arikawa K."/>
            <person name="Arita K."/>
            <person name="Bito T."/>
            <person name="Chiden Y."/>
            <person name="Fujitsuka N."/>
            <person name="Fukunaka R."/>
            <person name="Hamada M."/>
            <person name="Harada C."/>
            <person name="Hayashi A."/>
            <person name="Hijishita S."/>
            <person name="Honda M."/>
            <person name="Hosokawa S."/>
            <person name="Ichikawa Y."/>
            <person name="Idonuma A."/>
            <person name="Iijima M."/>
            <person name="Ikeda M."/>
            <person name="Ikeno M."/>
            <person name="Ito K."/>
            <person name="Ito S."/>
            <person name="Ito T."/>
            <person name="Ito Y."/>
            <person name="Ito Y."/>
            <person name="Iwabuchi A."/>
            <person name="Kamiya K."/>
            <person name="Karasawa W."/>
            <person name="Kurita K."/>
            <person name="Katagiri S."/>
            <person name="Kikuta A."/>
            <person name="Kobayashi H."/>
            <person name="Kobayashi N."/>
            <person name="Machita K."/>
            <person name="Maehara T."/>
            <person name="Masukawa M."/>
            <person name="Mizubayashi T."/>
            <person name="Mukai Y."/>
            <person name="Nagasaki H."/>
            <person name="Nagata Y."/>
            <person name="Naito S."/>
            <person name="Nakashima M."/>
            <person name="Nakama Y."/>
            <person name="Nakamichi Y."/>
            <person name="Nakamura M."/>
            <person name="Meguro A."/>
            <person name="Negishi M."/>
            <person name="Ohta I."/>
            <person name="Ohta T."/>
            <person name="Okamoto M."/>
            <person name="Ono N."/>
            <person name="Saji S."/>
            <person name="Sakaguchi M."/>
            <person name="Sakai K."/>
            <person name="Shibata M."/>
            <person name="Shimokawa T."/>
            <person name="Song J."/>
            <person name="Takazaki Y."/>
            <person name="Terasawa K."/>
            <person name="Tsugane M."/>
            <person name="Tsuji K."/>
            <person name="Ueda S."/>
            <person name="Waki K."/>
            <person name="Yamagata H."/>
            <person name="Yamamoto M."/>
            <person name="Yamamoto S."/>
            <person name="Yamane H."/>
            <person name="Yoshiki S."/>
            <person name="Yoshihara R."/>
            <person name="Yukawa K."/>
            <person name="Zhong H."/>
            <person name="Yano M."/>
            <person name="Yuan Q."/>
            <person name="Ouyang S."/>
            <person name="Liu J."/>
            <person name="Jones K.M."/>
            <person name="Gansberger K."/>
            <person name="Moffat K."/>
            <person name="Hill J."/>
            <person name="Bera J."/>
            <person name="Fadrosh D."/>
            <person name="Jin S."/>
            <person name="Johri S."/>
            <person name="Kim M."/>
            <person name="Overton L."/>
            <person name="Reardon M."/>
            <person name="Tsitrin T."/>
            <person name="Vuong H."/>
            <person name="Weaver B."/>
            <person name="Ciecko A."/>
            <person name="Tallon L."/>
            <person name="Jackson J."/>
            <person name="Pai G."/>
            <person name="Aken S.V."/>
            <person name="Utterback T."/>
            <person name="Reidmuller S."/>
            <person name="Feldblyum T."/>
            <person name="Hsiao J."/>
            <person name="Zismann V."/>
            <person name="Iobst S."/>
            <person name="de Vazeille A.R."/>
            <person name="Buell C.R."/>
            <person name="Ying K."/>
            <person name="Li Y."/>
            <person name="Lu T."/>
            <person name="Huang Y."/>
            <person name="Zhao Q."/>
            <person name="Feng Q."/>
            <person name="Zhang L."/>
            <person name="Zhu J."/>
            <person name="Weng Q."/>
            <person name="Mu J."/>
            <person name="Lu Y."/>
            <person name="Fan D."/>
            <person name="Liu Y."/>
            <person name="Guan J."/>
            <person name="Zhang Y."/>
            <person name="Yu S."/>
            <person name="Liu X."/>
            <person name="Zhang Y."/>
            <person name="Hong G."/>
            <person name="Han B."/>
            <person name="Choisne N."/>
            <person name="Demange N."/>
            <person name="Orjeda G."/>
            <person name="Samain S."/>
            <person name="Cattolico L."/>
            <person name="Pelletier E."/>
            <person name="Couloux A."/>
            <person name="Segurens B."/>
            <person name="Wincker P."/>
            <person name="D'Hont A."/>
            <person name="Scarpelli C."/>
            <person name="Weissenbach J."/>
            <person name="Salanoubat M."/>
            <person name="Quetier F."/>
            <person name="Yu Y."/>
            <person name="Kim H.R."/>
            <person name="Rambo T."/>
            <person name="Currie J."/>
            <person name="Collura K."/>
            <person name="Luo M."/>
            <person name="Yang T."/>
            <person name="Ammiraju J.S.S."/>
            <person name="Engler F."/>
            <person name="Soderlund C."/>
            <person name="Wing R.A."/>
            <person name="Palmer L.E."/>
            <person name="de la Bastide M."/>
            <person name="Spiegel L."/>
            <person name="Nascimento L."/>
            <person name="Zutavern T."/>
            <person name="O'Shaughnessy A."/>
            <person name="Dike S."/>
            <person name="Dedhia N."/>
            <person name="Preston R."/>
            <person name="Balija V."/>
            <person name="McCombie W.R."/>
            <person name="Chow T."/>
            <person name="Chen H."/>
            <person name="Chung M."/>
            <person name="Chen C."/>
            <person name="Shaw J."/>
            <person name="Wu H."/>
            <person name="Hsiao K."/>
            <person name="Chao Y."/>
            <person name="Chu M."/>
            <person name="Cheng C."/>
            <person name="Hour A."/>
            <person name="Lee P."/>
            <person name="Lin S."/>
            <person name="Lin Y."/>
            <person name="Liou J."/>
            <person name="Liu S."/>
            <person name="Hsing Y."/>
            <person name="Raghuvanshi S."/>
            <person name="Mohanty A."/>
            <person name="Bharti A.K."/>
            <person name="Gaur A."/>
            <person name="Gupta V."/>
            <person name="Kumar D."/>
            <person name="Ravi V."/>
            <person name="Vij S."/>
            <person name="Kapur A."/>
            <person name="Khurana P."/>
            <person name="Khurana P."/>
            <person name="Khurana J.P."/>
            <person name="Tyagi A.K."/>
            <person name="Gaikwad K."/>
            <person name="Singh A."/>
            <person name="Dalal V."/>
            <person name="Srivastava S."/>
            <person name="Dixit A."/>
            <person name="Pal A.K."/>
            <person name="Ghazi I.A."/>
            <person name="Yadav M."/>
            <person name="Pandit A."/>
            <person name="Bhargava A."/>
            <person name="Sureshbabu K."/>
            <person name="Batra K."/>
            <person name="Sharma T.R."/>
            <person name="Mohapatra T."/>
            <person name="Singh N.K."/>
            <person name="Messing J."/>
            <person name="Nelson A.B."/>
            <person name="Fuks G."/>
            <person name="Kavchok S."/>
            <person name="Keizer G."/>
            <person name="Linton E."/>
            <person name="Llaca V."/>
            <person name="Song R."/>
            <person name="Tanyolac B."/>
            <person name="Young S."/>
            <person name="Ho-Il K."/>
            <person name="Hahn J.H."/>
            <person name="Sangsakoo G."/>
            <person name="Vanavichit A."/>
            <person name="de Mattos Luiz.A.T."/>
            <person name="Zimmer P.D."/>
            <person name="Malone G."/>
            <person name="Dellagostin O."/>
            <person name="de Oliveira A.C."/>
            <person name="Bevan M."/>
            <person name="Bancroft I."/>
            <person name="Minx P."/>
            <person name="Cordum H."/>
            <person name="Wilson R."/>
            <person name="Cheng Z."/>
            <person name="Jin W."/>
            <person name="Jiang J."/>
            <person name="Leong S.A."/>
            <person name="Iwama H."/>
            <person name="Gojobori T."/>
            <person name="Itoh T."/>
            <person name="Niimura Y."/>
            <person name="Fujii Y."/>
            <person name="Habara T."/>
            <person name="Sakai H."/>
            <person name="Sato Y."/>
            <person name="Wilson G."/>
            <person name="Kumar K."/>
            <person name="McCouch S."/>
            <person name="Juretic N."/>
            <person name="Hoen D."/>
            <person name="Wright S."/>
            <person name="Bruskiewich R."/>
            <person name="Bureau T."/>
            <person name="Miyao A."/>
            <person name="Hirochika H."/>
            <person name="Nishikawa T."/>
            <person name="Kadowaki K."/>
            <person name="Sugiura M."/>
            <person name="Burr B."/>
            <person name="Sasaki T."/>
        </authorList>
    </citation>
    <scope>NUCLEOTIDE SEQUENCE [LARGE SCALE GENOMIC DNA]</scope>
    <source>
        <strain evidence="3">cv. Nipponbare</strain>
    </source>
</reference>
<keyword evidence="1" id="KW-0472">Membrane</keyword>
<evidence type="ECO:0000256" key="1">
    <source>
        <dbReference type="SAM" id="Phobius"/>
    </source>
</evidence>
<dbReference type="PaxDb" id="39947-A0A0P0XAD8"/>
<dbReference type="InParanoid" id="A0A0P0XAD8"/>
<reference evidence="2 3" key="2">
    <citation type="journal article" date="2013" name="Plant Cell Physiol.">
        <title>Rice Annotation Project Database (RAP-DB): an integrative and interactive database for rice genomics.</title>
        <authorList>
            <person name="Sakai H."/>
            <person name="Lee S.S."/>
            <person name="Tanaka T."/>
            <person name="Numa H."/>
            <person name="Kim J."/>
            <person name="Kawahara Y."/>
            <person name="Wakimoto H."/>
            <person name="Yang C.C."/>
            <person name="Iwamoto M."/>
            <person name="Abe T."/>
            <person name="Yamada Y."/>
            <person name="Muto A."/>
            <person name="Inokuchi H."/>
            <person name="Ikemura T."/>
            <person name="Matsumoto T."/>
            <person name="Sasaki T."/>
            <person name="Itoh T."/>
        </authorList>
    </citation>
    <scope>NUCLEOTIDE SEQUENCE [LARGE SCALE GENOMIC DNA]</scope>
    <source>
        <strain evidence="3">cv. Nipponbare</strain>
    </source>
</reference>
<evidence type="ECO:0000313" key="2">
    <source>
        <dbReference type="EMBL" id="BAT03295.1"/>
    </source>
</evidence>
<accession>A0A0P0XAD8</accession>
<organism evidence="2 3">
    <name type="scientific">Oryza sativa subsp. japonica</name>
    <name type="common">Rice</name>
    <dbReference type="NCBI Taxonomy" id="39947"/>
    <lineage>
        <taxon>Eukaryota</taxon>
        <taxon>Viridiplantae</taxon>
        <taxon>Streptophyta</taxon>
        <taxon>Embryophyta</taxon>
        <taxon>Tracheophyta</taxon>
        <taxon>Spermatophyta</taxon>
        <taxon>Magnoliopsida</taxon>
        <taxon>Liliopsida</taxon>
        <taxon>Poales</taxon>
        <taxon>Poaceae</taxon>
        <taxon>BOP clade</taxon>
        <taxon>Oryzoideae</taxon>
        <taxon>Oryzeae</taxon>
        <taxon>Oryzinae</taxon>
        <taxon>Oryza</taxon>
        <taxon>Oryza sativa</taxon>
    </lineage>
</organism>
<name>A0A0P0XAD8_ORYSJ</name>